<dbReference type="InterPro" id="IPR000709">
    <property type="entry name" value="Leu_Ile_Val-bd"/>
</dbReference>
<evidence type="ECO:0000313" key="6">
    <source>
        <dbReference type="EMBL" id="MDX8304453.1"/>
    </source>
</evidence>
<evidence type="ECO:0000256" key="2">
    <source>
        <dbReference type="ARBA" id="ARBA00022448"/>
    </source>
</evidence>
<dbReference type="RefSeq" id="WP_320203189.1">
    <property type="nucleotide sequence ID" value="NZ_CP192782.1"/>
</dbReference>
<protein>
    <submittedName>
        <fullName evidence="6">Transporter substrate-binding protein</fullName>
    </submittedName>
</protein>
<organism evidence="6">
    <name type="scientific">Agrobacterium rosae</name>
    <dbReference type="NCBI Taxonomy" id="1972867"/>
    <lineage>
        <taxon>Bacteria</taxon>
        <taxon>Pseudomonadati</taxon>
        <taxon>Pseudomonadota</taxon>
        <taxon>Alphaproteobacteria</taxon>
        <taxon>Hyphomicrobiales</taxon>
        <taxon>Rhizobiaceae</taxon>
        <taxon>Rhizobium/Agrobacterium group</taxon>
        <taxon>Agrobacterium</taxon>
    </lineage>
</organism>
<dbReference type="Pfam" id="PF13458">
    <property type="entry name" value="Peripla_BP_6"/>
    <property type="match status" value="1"/>
</dbReference>
<dbReference type="PANTHER" id="PTHR47628:SF1">
    <property type="entry name" value="ALIPHATIC AMIDASE EXPRESSION-REGULATING PROTEIN"/>
    <property type="match status" value="1"/>
</dbReference>
<dbReference type="SUPFAM" id="SSF53822">
    <property type="entry name" value="Periplasmic binding protein-like I"/>
    <property type="match status" value="1"/>
</dbReference>
<comment type="caution">
    <text evidence="6">The sequence shown here is derived from an EMBL/GenBank/DDBJ whole genome shotgun (WGS) entry which is preliminary data.</text>
</comment>
<dbReference type="PANTHER" id="PTHR47628">
    <property type="match status" value="1"/>
</dbReference>
<dbReference type="PRINTS" id="PR00337">
    <property type="entry name" value="LEUILEVALBP"/>
</dbReference>
<dbReference type="GO" id="GO:0006865">
    <property type="term" value="P:amino acid transport"/>
    <property type="evidence" value="ECO:0007669"/>
    <property type="project" value="UniProtKB-KW"/>
</dbReference>
<proteinExistence type="inferred from homology"/>
<dbReference type="CDD" id="cd06356">
    <property type="entry name" value="PBP1_amide_urea_BP-like"/>
    <property type="match status" value="1"/>
</dbReference>
<dbReference type="InterPro" id="IPR028081">
    <property type="entry name" value="Leu-bd"/>
</dbReference>
<sequence>MDNERTSQEKKGFSLTRRQFAQSLAVTALMSPVVLRNARAASTIKMGSILDLSGGLDIYGKPMQMVMQMAVDEINASGGLNGSELEIVSYDTQSNMQLYAQYAQQAALQDRVDFVNGGITSASREVIRPILRRYNALYFYSTQYEGGVCDRNAFCTGITPAMQEKNAIEWAVKKWGAKMYSIGADYNAPRIMSDWARKYGEAVGGAQVANEFFPLDVTEFGPLITKIQAAKPDFVCSTLVGAAHLGFYRQWAAAGMVGKIPILSFTFGAGNEHTMLPASESEGIVASYSYLEEIDNPANKAFLTSYREKYGANAVYQNNISIGAYEATWLWATAVRTAGTAEREKVIEALEAGTTWVGPAGALKMDGATHHCARDIRLAELKDGKWHILEEWEDQQPLDTANRCDLLKDPSQNTQFTAE</sequence>
<gene>
    <name evidence="6" type="ORF">RMR22_19525</name>
</gene>
<keyword evidence="4" id="KW-0029">Amino-acid transport</keyword>
<name>A0AAW9FLR2_9HYPH</name>
<keyword evidence="2" id="KW-0813">Transport</keyword>
<dbReference type="InterPro" id="IPR028082">
    <property type="entry name" value="Peripla_BP_I"/>
</dbReference>
<evidence type="ECO:0000259" key="5">
    <source>
        <dbReference type="Pfam" id="PF13458"/>
    </source>
</evidence>
<keyword evidence="3" id="KW-0732">Signal</keyword>
<evidence type="ECO:0000256" key="4">
    <source>
        <dbReference type="ARBA" id="ARBA00022970"/>
    </source>
</evidence>
<dbReference type="Gene3D" id="3.40.50.2300">
    <property type="match status" value="2"/>
</dbReference>
<comment type="similarity">
    <text evidence="1">Belongs to the leucine-binding protein family.</text>
</comment>
<evidence type="ECO:0000256" key="3">
    <source>
        <dbReference type="ARBA" id="ARBA00022729"/>
    </source>
</evidence>
<dbReference type="EMBL" id="JAVRAF010000007">
    <property type="protein sequence ID" value="MDX8304453.1"/>
    <property type="molecule type" value="Genomic_DNA"/>
</dbReference>
<feature type="domain" description="Leucine-binding protein" evidence="5">
    <location>
        <begin position="43"/>
        <end position="384"/>
    </location>
</feature>
<dbReference type="AlphaFoldDB" id="A0AAW9FLR2"/>
<evidence type="ECO:0000256" key="1">
    <source>
        <dbReference type="ARBA" id="ARBA00010062"/>
    </source>
</evidence>
<accession>A0AAW9FLR2</accession>
<reference evidence="6" key="1">
    <citation type="journal article" date="2023" name="Phytobiomes J">
        <title>Deciphering the key players within the bacterial microbiota associated with aerial crown gall tumors on rhododendron: Insights into the gallobiome.</title>
        <authorList>
            <person name="Kuzmanovic N."/>
            <person name="Nesme J."/>
            <person name="Wolf J."/>
            <person name="Neumann-Schaal M."/>
            <person name="Petersen J."/>
            <person name="Fernandez-Gnecco G."/>
            <person name="Sproeer C."/>
            <person name="Bunk B."/>
            <person name="Overmann J."/>
            <person name="Sorensen S.J."/>
            <person name="Idczak E."/>
            <person name="Smalla K."/>
        </authorList>
    </citation>
    <scope>NUCLEOTIDE SEQUENCE</scope>
    <source>
        <strain evidence="6">Rho-11.1</strain>
    </source>
</reference>